<dbReference type="InterPro" id="IPR051055">
    <property type="entry name" value="PIF1_helicase"/>
</dbReference>
<keyword evidence="6" id="KW-0233">DNA recombination</keyword>
<dbReference type="GO" id="GO:0006310">
    <property type="term" value="P:DNA recombination"/>
    <property type="evidence" value="ECO:0007669"/>
    <property type="project" value="UniProtKB-KW"/>
</dbReference>
<dbReference type="EMBL" id="CAJOAZ010001645">
    <property type="protein sequence ID" value="CAF3839939.1"/>
    <property type="molecule type" value="Genomic_DNA"/>
</dbReference>
<dbReference type="GO" id="GO:0006281">
    <property type="term" value="P:DNA repair"/>
    <property type="evidence" value="ECO:0007669"/>
    <property type="project" value="UniProtKB-KW"/>
</dbReference>
<dbReference type="GO" id="GO:0000723">
    <property type="term" value="P:telomere maintenance"/>
    <property type="evidence" value="ECO:0007669"/>
    <property type="project" value="InterPro"/>
</dbReference>
<evidence type="ECO:0000313" key="10">
    <source>
        <dbReference type="Proteomes" id="UP000663844"/>
    </source>
</evidence>
<dbReference type="InterPro" id="IPR027417">
    <property type="entry name" value="P-loop_NTPase"/>
</dbReference>
<dbReference type="Proteomes" id="UP000663844">
    <property type="component" value="Unassembled WGS sequence"/>
</dbReference>
<dbReference type="Proteomes" id="UP000663845">
    <property type="component" value="Unassembled WGS sequence"/>
</dbReference>
<keyword evidence="4 6" id="KW-0378">Hydrolase</keyword>
<dbReference type="GO" id="GO:0043139">
    <property type="term" value="F:5'-3' DNA helicase activity"/>
    <property type="evidence" value="ECO:0007669"/>
    <property type="project" value="UniProtKB-EC"/>
</dbReference>
<name>A0A819DVK2_9BILA</name>
<keyword evidence="2" id="KW-0645">Protease</keyword>
<dbReference type="PANTHER" id="PTHR47642:SF5">
    <property type="entry name" value="ATP-DEPENDENT DNA HELICASE"/>
    <property type="match status" value="1"/>
</dbReference>
<dbReference type="InterPro" id="IPR006155">
    <property type="entry name" value="Josephin"/>
</dbReference>
<dbReference type="SMART" id="SM01246">
    <property type="entry name" value="Josephin"/>
    <property type="match status" value="1"/>
</dbReference>
<dbReference type="SUPFAM" id="SSF52540">
    <property type="entry name" value="P-loop containing nucleoside triphosphate hydrolases"/>
    <property type="match status" value="2"/>
</dbReference>
<comment type="cofactor">
    <cofactor evidence="6">
        <name>Mg(2+)</name>
        <dbReference type="ChEBI" id="CHEBI:18420"/>
    </cofactor>
</comment>
<evidence type="ECO:0000256" key="5">
    <source>
        <dbReference type="PROSITE-ProRule" id="PRU00331"/>
    </source>
</evidence>
<dbReference type="GO" id="GO:0006508">
    <property type="term" value="P:proteolysis"/>
    <property type="evidence" value="ECO:0007669"/>
    <property type="project" value="UniProtKB-KW"/>
</dbReference>
<keyword evidence="6" id="KW-0547">Nucleotide-binding</keyword>
<dbReference type="EMBL" id="CAJNOG010000819">
    <property type="protein sequence ID" value="CAF1364698.1"/>
    <property type="molecule type" value="Genomic_DNA"/>
</dbReference>
<dbReference type="AlphaFoldDB" id="A0A819DVK2"/>
<reference evidence="9" key="1">
    <citation type="submission" date="2021-02" db="EMBL/GenBank/DDBJ databases">
        <authorList>
            <person name="Nowell W R."/>
        </authorList>
    </citation>
    <scope>NUCLEOTIDE SEQUENCE</scope>
</reference>
<sequence length="1086" mass="125587">MEAKSVLLKTGNAVLSHRQVGKVEASWTVLGIPLYHSLLRCKSLYISLPCDEEKILKRGRTEVNSLDDFVQSLTDRYIKRPSTPSVIDQITLFEFLTWFDYDRSSSINLPEILEEPLVENPLWRTDFNQPPPLKTSTLLPRIVLSCGTILIQHKEPSRISFMCRYDDSMLAIYSILSIGIAYRDAFAEFLNNKQDNDIKDLYQTLLKNRNKLIQQFSTLPGAYKVQMLNALEHLCDLNAHDFAIKPRTSFIFTGDDEDDIEDNINEDNKEISNNNTSNYKIDSNQNVINEYINDEDEEHTHSKNDIQINSPSTRTEELLTSANTQQRFLAKFFRQYLLAIMRYEENRLRLKHASKPLPFHIVVNGLAGSGKSYVISIIEQMLTDFCISESAIRNRPRRRKGLLKMAHTGKAALNILGWTIHTALGMRPDNTSTPNNAPSFKIHSLRNRLGDLILIIIDEISLVSHSLFQKVNKRLNEIFEVSDKSGVYFGNTPILLFGDLAQCEPVAAKQIFWRPPSETFSLWADLFRPINFNINMRQGEDRQFFDILSQMRLGEYNEEDEIIIKSRSIRKEDNPIYYKDRLAELQSAEFANAIYPYSTRAKTNERNSIKLKETATKLKNPIWIIQAVDNIGMARTSFFNPIKASKKDCKIQFKPSNDENECGSMFEQLPLCVAARVICRRNIDFDGGMVNGTEAIAKDIIWDNNDNIILSMSNRCVFTNLDRAMATSLPKYVELELDNGTIYKMVPEEVTFKNKNGILMIRRQLPLSLGYAITIHRSQCMTYNKLIVDLTGRNWKPAALNEMCRLEQIEKDYPIKIEQYLRTERYIDWCLPHLPETDNTSSIALKRSAETISNDIIVKECKFENSNLCSTKYVKNLEDIIICEKQDRNYCGRHVLRGLSQRLDLFSDEYLKEIAKNLAATEQIFRHGESVELTDYYYESSGDYDIQILKAALINTFNIEIVQIHTLETNTTSMQSLIVFSIQNVQALIIQQNYHYYCLRRFRLTKDYFFKIDSKYPIQHQPIHREHIVNFLRTILEQGSNVYVLVQYVSDHINDQLSIDNIEKRLWTLPDAPADLECLVNIYDTQ</sequence>
<dbReference type="InterPro" id="IPR010285">
    <property type="entry name" value="DNA_helicase_pif1-like_DEAD"/>
</dbReference>
<evidence type="ECO:0000259" key="7">
    <source>
        <dbReference type="PROSITE" id="PS50957"/>
    </source>
</evidence>
<feature type="domain" description="Josephin" evidence="7">
    <location>
        <begin position="878"/>
        <end position="1060"/>
    </location>
</feature>
<evidence type="ECO:0000256" key="3">
    <source>
        <dbReference type="ARBA" id="ARBA00022786"/>
    </source>
</evidence>
<evidence type="ECO:0000256" key="1">
    <source>
        <dbReference type="ARBA" id="ARBA00000707"/>
    </source>
</evidence>
<dbReference type="EC" id="5.6.2.3" evidence="6"/>
<evidence type="ECO:0000313" key="8">
    <source>
        <dbReference type="EMBL" id="CAF1364698.1"/>
    </source>
</evidence>
<protein>
    <recommendedName>
        <fullName evidence="6">ATP-dependent DNA helicase</fullName>
        <ecNumber evidence="6">5.6.2.3</ecNumber>
    </recommendedName>
</protein>
<organism evidence="9 10">
    <name type="scientific">Adineta steineri</name>
    <dbReference type="NCBI Taxonomy" id="433720"/>
    <lineage>
        <taxon>Eukaryota</taxon>
        <taxon>Metazoa</taxon>
        <taxon>Spiralia</taxon>
        <taxon>Gnathifera</taxon>
        <taxon>Rotifera</taxon>
        <taxon>Eurotatoria</taxon>
        <taxon>Bdelloidea</taxon>
        <taxon>Adinetida</taxon>
        <taxon>Adinetidae</taxon>
        <taxon>Adineta</taxon>
    </lineage>
</organism>
<keyword evidence="6" id="KW-0067">ATP-binding</keyword>
<comment type="caution">
    <text evidence="5">Lacks conserved residue(s) required for the propagation of feature annotation.</text>
</comment>
<dbReference type="PROSITE" id="PS50957">
    <property type="entry name" value="JOSEPHIN"/>
    <property type="match status" value="1"/>
</dbReference>
<comment type="catalytic activity">
    <reaction evidence="6">
        <text>ATP + H2O = ADP + phosphate + H(+)</text>
        <dbReference type="Rhea" id="RHEA:13065"/>
        <dbReference type="ChEBI" id="CHEBI:15377"/>
        <dbReference type="ChEBI" id="CHEBI:15378"/>
        <dbReference type="ChEBI" id="CHEBI:30616"/>
        <dbReference type="ChEBI" id="CHEBI:43474"/>
        <dbReference type="ChEBI" id="CHEBI:456216"/>
        <dbReference type="EC" id="5.6.2.3"/>
    </reaction>
</comment>
<dbReference type="CDD" id="cd18809">
    <property type="entry name" value="SF1_C_RecD"/>
    <property type="match status" value="1"/>
</dbReference>
<keyword evidence="6" id="KW-0234">DNA repair</keyword>
<comment type="catalytic activity">
    <reaction evidence="1">
        <text>Thiol-dependent hydrolysis of ester, thioester, amide, peptide and isopeptide bonds formed by the C-terminal Gly of ubiquitin (a 76-residue protein attached to proteins as an intracellular targeting signal).</text>
        <dbReference type="EC" id="3.4.19.12"/>
    </reaction>
</comment>
<evidence type="ECO:0000313" key="9">
    <source>
        <dbReference type="EMBL" id="CAF3839939.1"/>
    </source>
</evidence>
<comment type="similarity">
    <text evidence="6">Belongs to the helicase family.</text>
</comment>
<dbReference type="Gene3D" id="1.10.287.10">
    <property type="entry name" value="S15/NS1, RNA-binding"/>
    <property type="match status" value="1"/>
</dbReference>
<dbReference type="Pfam" id="PF05970">
    <property type="entry name" value="PIF1"/>
    <property type="match status" value="1"/>
</dbReference>
<dbReference type="PANTHER" id="PTHR47642">
    <property type="entry name" value="ATP-DEPENDENT DNA HELICASE"/>
    <property type="match status" value="1"/>
</dbReference>
<accession>A0A819DVK2</accession>
<keyword evidence="6" id="KW-0347">Helicase</keyword>
<dbReference type="GO" id="GO:0005524">
    <property type="term" value="F:ATP binding"/>
    <property type="evidence" value="ECO:0007669"/>
    <property type="project" value="UniProtKB-KW"/>
</dbReference>
<dbReference type="Gene3D" id="3.90.70.40">
    <property type="match status" value="1"/>
</dbReference>
<keyword evidence="3" id="KW-0833">Ubl conjugation pathway</keyword>
<dbReference type="Pfam" id="PF02099">
    <property type="entry name" value="Josephin"/>
    <property type="match status" value="1"/>
</dbReference>
<proteinExistence type="inferred from homology"/>
<comment type="caution">
    <text evidence="9">The sequence shown here is derived from an EMBL/GenBank/DDBJ whole genome shotgun (WGS) entry which is preliminary data.</text>
</comment>
<keyword evidence="6" id="KW-0227">DNA damage</keyword>
<gene>
    <name evidence="8" type="ORF">JYZ213_LOCUS35782</name>
    <name evidence="9" type="ORF">OXD698_LOCUS20609</name>
</gene>
<evidence type="ECO:0000256" key="2">
    <source>
        <dbReference type="ARBA" id="ARBA00022670"/>
    </source>
</evidence>
<evidence type="ECO:0000256" key="4">
    <source>
        <dbReference type="ARBA" id="ARBA00022801"/>
    </source>
</evidence>
<dbReference type="Gene3D" id="3.40.50.300">
    <property type="entry name" value="P-loop containing nucleotide triphosphate hydrolases"/>
    <property type="match status" value="1"/>
</dbReference>
<dbReference type="GO" id="GO:0016579">
    <property type="term" value="P:protein deubiquitination"/>
    <property type="evidence" value="ECO:0007669"/>
    <property type="project" value="InterPro"/>
</dbReference>
<dbReference type="GO" id="GO:0004843">
    <property type="term" value="F:cysteine-type deubiquitinase activity"/>
    <property type="evidence" value="ECO:0007669"/>
    <property type="project" value="UniProtKB-EC"/>
</dbReference>
<evidence type="ECO:0000256" key="6">
    <source>
        <dbReference type="RuleBase" id="RU363044"/>
    </source>
</evidence>